<proteinExistence type="predicted"/>
<organism evidence="2 3">
    <name type="scientific">Ruminococcus albus (strain ATCC 27210 / DSM 20455 / JCM 14654 / NCDO 2250 / 7)</name>
    <dbReference type="NCBI Taxonomy" id="697329"/>
    <lineage>
        <taxon>Bacteria</taxon>
        <taxon>Bacillati</taxon>
        <taxon>Bacillota</taxon>
        <taxon>Clostridia</taxon>
        <taxon>Eubacteriales</taxon>
        <taxon>Oscillospiraceae</taxon>
        <taxon>Ruminococcus</taxon>
    </lineage>
</organism>
<dbReference type="PROSITE" id="PS51257">
    <property type="entry name" value="PROKAR_LIPOPROTEIN"/>
    <property type="match status" value="1"/>
</dbReference>
<dbReference type="OrthoDB" id="2020009at2"/>
<reference evidence="2 3" key="1">
    <citation type="journal article" date="2011" name="J. Bacteriol.">
        <title>Complete genome of the cellulolytic ruminal bacterium Ruminococcus albus 7.</title>
        <authorList>
            <person name="Suen G."/>
            <person name="Stevenson D.M."/>
            <person name="Bruce D.C."/>
            <person name="Chertkov O."/>
            <person name="Copeland A."/>
            <person name="Cheng J.F."/>
            <person name="Detter C."/>
            <person name="Detter J.C."/>
            <person name="Goodwin L.A."/>
            <person name="Han C.S."/>
            <person name="Hauser L.J."/>
            <person name="Ivanova N.N."/>
            <person name="Kyrpides N.C."/>
            <person name="Land M.L."/>
            <person name="Lapidus A."/>
            <person name="Lucas S."/>
            <person name="Ovchinnikova G."/>
            <person name="Pitluck S."/>
            <person name="Tapia R."/>
            <person name="Woyke T."/>
            <person name="Boyum J."/>
            <person name="Mead D."/>
            <person name="Weimer P.J."/>
        </authorList>
    </citation>
    <scope>NUCLEOTIDE SEQUENCE [LARGE SCALE GENOMIC DNA]</scope>
    <source>
        <strain evidence="3">ATCC 27210 / DSM 20455 / JCM 14654 / NCDO 2250 / 7</strain>
    </source>
</reference>
<dbReference type="STRING" id="697329.Rumal_3205"/>
<dbReference type="AlphaFoldDB" id="E6UFZ4"/>
<dbReference type="Proteomes" id="UP000006919">
    <property type="component" value="Chromosome"/>
</dbReference>
<gene>
    <name evidence="2" type="ordered locus">Rumal_3205</name>
</gene>
<feature type="compositionally biased region" description="Acidic residues" evidence="1">
    <location>
        <begin position="49"/>
        <end position="72"/>
    </location>
</feature>
<sequence precursor="true">MNRTYLFAAAAALILAGCGSLTERPADSNESSKNVKSSDTAVSSTAEVSSEETEESPAEAQEESSSADDSSDVTDSIAETSDESKNDGMAGQFTGGLDDDGKGPDENHFGTEVGFAPGIWWAFCNSGDIYYEFSTDGTGMRIYQADGFKEGFTYEMKDGYAVFYFAGNAGGTDEYTRAKAEDRGDGALLTFENDSHTEELVYRDNISFDDFSFYTNKELEDMAREYCKQHSDSGYEPEFCDVSQSDSNTDIVIHLYDIFDDHSATVAWYYVDRFTGKGKDLMDKEVDLSTALKG</sequence>
<feature type="region of interest" description="Disordered" evidence="1">
    <location>
        <begin position="21"/>
        <end position="109"/>
    </location>
</feature>
<feature type="compositionally biased region" description="Basic and acidic residues" evidence="1">
    <location>
        <begin position="99"/>
        <end position="109"/>
    </location>
</feature>
<accession>E6UFZ4</accession>
<dbReference type="EMBL" id="CP002403">
    <property type="protein sequence ID" value="ADU23668.1"/>
    <property type="molecule type" value="Genomic_DNA"/>
</dbReference>
<dbReference type="RefSeq" id="WP_013499774.1">
    <property type="nucleotide sequence ID" value="NC_014833.1"/>
</dbReference>
<evidence type="ECO:0000313" key="2">
    <source>
        <dbReference type="EMBL" id="ADU23668.1"/>
    </source>
</evidence>
<protein>
    <submittedName>
        <fullName evidence="2">Uncharacterized protein</fullName>
    </submittedName>
</protein>
<dbReference type="HOGENOM" id="CLU_946235_0_0_9"/>
<feature type="compositionally biased region" description="Low complexity" evidence="1">
    <location>
        <begin position="37"/>
        <end position="48"/>
    </location>
</feature>
<name>E6UFZ4_RUMA7</name>
<evidence type="ECO:0000313" key="3">
    <source>
        <dbReference type="Proteomes" id="UP000006919"/>
    </source>
</evidence>
<evidence type="ECO:0000256" key="1">
    <source>
        <dbReference type="SAM" id="MobiDB-lite"/>
    </source>
</evidence>
<dbReference type="KEGG" id="ral:Rumal_3205"/>